<protein>
    <recommendedName>
        <fullName evidence="5">Secreted protein</fullName>
    </recommendedName>
</protein>
<feature type="chain" id="PRO_5001784454" description="Secreted protein" evidence="1">
    <location>
        <begin position="19"/>
        <end position="118"/>
    </location>
</feature>
<name>A0A084W2R7_ANOSI</name>
<evidence type="ECO:0000256" key="1">
    <source>
        <dbReference type="SAM" id="SignalP"/>
    </source>
</evidence>
<organism evidence="2">
    <name type="scientific">Anopheles sinensis</name>
    <name type="common">Mosquito</name>
    <dbReference type="NCBI Taxonomy" id="74873"/>
    <lineage>
        <taxon>Eukaryota</taxon>
        <taxon>Metazoa</taxon>
        <taxon>Ecdysozoa</taxon>
        <taxon>Arthropoda</taxon>
        <taxon>Hexapoda</taxon>
        <taxon>Insecta</taxon>
        <taxon>Pterygota</taxon>
        <taxon>Neoptera</taxon>
        <taxon>Endopterygota</taxon>
        <taxon>Diptera</taxon>
        <taxon>Nematocera</taxon>
        <taxon>Culicoidea</taxon>
        <taxon>Culicidae</taxon>
        <taxon>Anophelinae</taxon>
        <taxon>Anopheles</taxon>
    </lineage>
</organism>
<evidence type="ECO:0000313" key="4">
    <source>
        <dbReference type="Proteomes" id="UP000030765"/>
    </source>
</evidence>
<keyword evidence="1" id="KW-0732">Signal</keyword>
<reference evidence="3" key="2">
    <citation type="submission" date="2020-05" db="UniProtKB">
        <authorList>
            <consortium name="EnsemblMetazoa"/>
        </authorList>
    </citation>
    <scope>IDENTIFICATION</scope>
</reference>
<dbReference type="AlphaFoldDB" id="A0A084W2R7"/>
<feature type="signal peptide" evidence="1">
    <location>
        <begin position="1"/>
        <end position="18"/>
    </location>
</feature>
<dbReference type="VEuPathDB" id="VectorBase:ASIC012388"/>
<dbReference type="Proteomes" id="UP000030765">
    <property type="component" value="Unassembled WGS sequence"/>
</dbReference>
<dbReference type="EMBL" id="KE525277">
    <property type="protein sequence ID" value="KFB44511.1"/>
    <property type="molecule type" value="Genomic_DNA"/>
</dbReference>
<dbReference type="EMBL" id="ATLV01019681">
    <property type="status" value="NOT_ANNOTATED_CDS"/>
    <property type="molecule type" value="Genomic_DNA"/>
</dbReference>
<sequence length="118" mass="13184">MMMIMMMLGGCPWSAVRTDDVMTLVLTLGDIKRQAFHESVWANSWRGFFGKCKPDRMVTQPVRQPCLQSDQLFETDNGIPVPGITGTDATDKVPSAGRFGFPVIRFYPSISPARPVFQ</sequence>
<accession>A0A084W2R7</accession>
<evidence type="ECO:0008006" key="5">
    <source>
        <dbReference type="Google" id="ProtNLM"/>
    </source>
</evidence>
<evidence type="ECO:0000313" key="3">
    <source>
        <dbReference type="EnsemblMetazoa" id="ASIC012388-PA"/>
    </source>
</evidence>
<keyword evidence="4" id="KW-1185">Reference proteome</keyword>
<evidence type="ECO:0000313" key="2">
    <source>
        <dbReference type="EMBL" id="KFB44511.1"/>
    </source>
</evidence>
<reference evidence="2 4" key="1">
    <citation type="journal article" date="2014" name="BMC Genomics">
        <title>Genome sequence of Anopheles sinensis provides insight into genetics basis of mosquito competence for malaria parasites.</title>
        <authorList>
            <person name="Zhou D."/>
            <person name="Zhang D."/>
            <person name="Ding G."/>
            <person name="Shi L."/>
            <person name="Hou Q."/>
            <person name="Ye Y."/>
            <person name="Xu Y."/>
            <person name="Zhou H."/>
            <person name="Xiong C."/>
            <person name="Li S."/>
            <person name="Yu J."/>
            <person name="Hong S."/>
            <person name="Yu X."/>
            <person name="Zou P."/>
            <person name="Chen C."/>
            <person name="Chang X."/>
            <person name="Wang W."/>
            <person name="Lv Y."/>
            <person name="Sun Y."/>
            <person name="Ma L."/>
            <person name="Shen B."/>
            <person name="Zhu C."/>
        </authorList>
    </citation>
    <scope>NUCLEOTIDE SEQUENCE [LARGE SCALE GENOMIC DNA]</scope>
</reference>
<proteinExistence type="predicted"/>
<gene>
    <name evidence="2" type="ORF">ZHAS_00012388</name>
</gene>
<dbReference type="EnsemblMetazoa" id="ASIC012388-RA">
    <property type="protein sequence ID" value="ASIC012388-PA"/>
    <property type="gene ID" value="ASIC012388"/>
</dbReference>